<sequence length="421" mass="44810">MPEYVPAVVREAEAEIGRAMPTLPKAVVVSGLEHVGLPAQRALLQVLTERKLVIDEEKAGFNGNPFEGGTWNLPDDFLMVYICKSDSRERPALLRGLIDKFSMSVDVMITPSTRQAYAAYRGTLGGTPHTSPFPSSQALPHSHSDAPTPISPLRSPSFRPSILPTPTTIPTPTTSAPPPIPPSELDALRALASPSPPPDAHAHTAAHPALTTYLRDLFSAARHHPALDGTLLTRRAHADAEALARAYRVLAGDSLGAELVAESARALHGAAEKGAETRSVGGAASVRSEWSKDVDATDWALVDEDEEELDRGGRGFGGGGRAGDPGRAAEPLEGLGALDEVRSLDVGSPGQMMLAPEVWDVSEVDIARVFPRVVSHRLRVRDGPADEILGSLMWPAAGAEDAGKWERKTVKEVLIEILADV</sequence>
<dbReference type="OrthoDB" id="5582146at2759"/>
<feature type="compositionally biased region" description="Gly residues" evidence="1">
    <location>
        <begin position="314"/>
        <end position="323"/>
    </location>
</feature>
<gene>
    <name evidence="2" type="ORF">WOLCODRAFT_91845</name>
</gene>
<organism evidence="2 3">
    <name type="scientific">Wolfiporia cocos (strain MD-104)</name>
    <name type="common">Brown rot fungus</name>
    <dbReference type="NCBI Taxonomy" id="742152"/>
    <lineage>
        <taxon>Eukaryota</taxon>
        <taxon>Fungi</taxon>
        <taxon>Dikarya</taxon>
        <taxon>Basidiomycota</taxon>
        <taxon>Agaricomycotina</taxon>
        <taxon>Agaricomycetes</taxon>
        <taxon>Polyporales</taxon>
        <taxon>Phaeolaceae</taxon>
        <taxon>Wolfiporia</taxon>
    </lineage>
</organism>
<evidence type="ECO:0000313" key="2">
    <source>
        <dbReference type="EMBL" id="PCH36087.1"/>
    </source>
</evidence>
<protein>
    <submittedName>
        <fullName evidence="2">Uncharacterized protein</fullName>
    </submittedName>
</protein>
<feature type="compositionally biased region" description="Polar residues" evidence="1">
    <location>
        <begin position="128"/>
        <end position="139"/>
    </location>
</feature>
<accession>A0A2H3JJC6</accession>
<evidence type="ECO:0000313" key="3">
    <source>
        <dbReference type="Proteomes" id="UP000218811"/>
    </source>
</evidence>
<keyword evidence="3" id="KW-1185">Reference proteome</keyword>
<dbReference type="EMBL" id="KB467865">
    <property type="protein sequence ID" value="PCH36087.1"/>
    <property type="molecule type" value="Genomic_DNA"/>
</dbReference>
<feature type="region of interest" description="Disordered" evidence="1">
    <location>
        <begin position="307"/>
        <end position="327"/>
    </location>
</feature>
<reference evidence="2 3" key="1">
    <citation type="journal article" date="2012" name="Science">
        <title>The Paleozoic origin of enzymatic lignin decomposition reconstructed from 31 fungal genomes.</title>
        <authorList>
            <person name="Floudas D."/>
            <person name="Binder M."/>
            <person name="Riley R."/>
            <person name="Barry K."/>
            <person name="Blanchette R.A."/>
            <person name="Henrissat B."/>
            <person name="Martinez A.T."/>
            <person name="Otillar R."/>
            <person name="Spatafora J.W."/>
            <person name="Yadav J.S."/>
            <person name="Aerts A."/>
            <person name="Benoit I."/>
            <person name="Boyd A."/>
            <person name="Carlson A."/>
            <person name="Copeland A."/>
            <person name="Coutinho P.M."/>
            <person name="de Vries R.P."/>
            <person name="Ferreira P."/>
            <person name="Findley K."/>
            <person name="Foster B."/>
            <person name="Gaskell J."/>
            <person name="Glotzer D."/>
            <person name="Gorecki P."/>
            <person name="Heitman J."/>
            <person name="Hesse C."/>
            <person name="Hori C."/>
            <person name="Igarashi K."/>
            <person name="Jurgens J.A."/>
            <person name="Kallen N."/>
            <person name="Kersten P."/>
            <person name="Kohler A."/>
            <person name="Kuees U."/>
            <person name="Kumar T.K.A."/>
            <person name="Kuo A."/>
            <person name="LaButti K."/>
            <person name="Larrondo L.F."/>
            <person name="Lindquist E."/>
            <person name="Ling A."/>
            <person name="Lombard V."/>
            <person name="Lucas S."/>
            <person name="Lundell T."/>
            <person name="Martin R."/>
            <person name="McLaughlin D.J."/>
            <person name="Morgenstern I."/>
            <person name="Morin E."/>
            <person name="Murat C."/>
            <person name="Nagy L.G."/>
            <person name="Nolan M."/>
            <person name="Ohm R.A."/>
            <person name="Patyshakuliyeva A."/>
            <person name="Rokas A."/>
            <person name="Ruiz-Duenas F.J."/>
            <person name="Sabat G."/>
            <person name="Salamov A."/>
            <person name="Samejima M."/>
            <person name="Schmutz J."/>
            <person name="Slot J.C."/>
            <person name="St John F."/>
            <person name="Stenlid J."/>
            <person name="Sun H."/>
            <person name="Sun S."/>
            <person name="Syed K."/>
            <person name="Tsang A."/>
            <person name="Wiebenga A."/>
            <person name="Young D."/>
            <person name="Pisabarro A."/>
            <person name="Eastwood D.C."/>
            <person name="Martin F."/>
            <person name="Cullen D."/>
            <person name="Grigoriev I.V."/>
            <person name="Hibbett D.S."/>
        </authorList>
    </citation>
    <scope>NUCLEOTIDE SEQUENCE [LARGE SCALE GENOMIC DNA]</scope>
    <source>
        <strain evidence="2 3">MD-104</strain>
    </source>
</reference>
<evidence type="ECO:0000256" key="1">
    <source>
        <dbReference type="SAM" id="MobiDB-lite"/>
    </source>
</evidence>
<dbReference type="AlphaFoldDB" id="A0A2H3JJC6"/>
<proteinExistence type="predicted"/>
<feature type="region of interest" description="Disordered" evidence="1">
    <location>
        <begin position="128"/>
        <end position="203"/>
    </location>
</feature>
<dbReference type="Proteomes" id="UP000218811">
    <property type="component" value="Unassembled WGS sequence"/>
</dbReference>
<name>A0A2H3JJC6_WOLCO</name>
<dbReference type="OMA" id="VYVCKWD"/>
<feature type="compositionally biased region" description="Low complexity" evidence="1">
    <location>
        <begin position="160"/>
        <end position="174"/>
    </location>
</feature>